<keyword evidence="6" id="KW-0804">Transcription</keyword>
<comment type="similarity">
    <text evidence="2">Belongs to the plant ACBP60 protein family.</text>
</comment>
<evidence type="ECO:0000313" key="12">
    <source>
        <dbReference type="Proteomes" id="UP001153076"/>
    </source>
</evidence>
<gene>
    <name evidence="11" type="ORF">Cgig2_019123</name>
</gene>
<comment type="subcellular location">
    <subcellularLocation>
        <location evidence="1">Nucleus</location>
    </subcellularLocation>
</comment>
<dbReference type="GO" id="GO:0043565">
    <property type="term" value="F:sequence-specific DNA binding"/>
    <property type="evidence" value="ECO:0007669"/>
    <property type="project" value="TreeGrafter"/>
</dbReference>
<dbReference type="GO" id="GO:0005634">
    <property type="term" value="C:nucleus"/>
    <property type="evidence" value="ECO:0007669"/>
    <property type="project" value="UniProtKB-SubCell"/>
</dbReference>
<keyword evidence="7" id="KW-0539">Nucleus</keyword>
<feature type="domain" description="Calmodulin binding protein central" evidence="9">
    <location>
        <begin position="216"/>
        <end position="281"/>
    </location>
</feature>
<feature type="domain" description="Calmodulin binding protein-like N-terminal" evidence="8">
    <location>
        <begin position="56"/>
        <end position="203"/>
    </location>
</feature>
<sequence length="546" mass="61201">MTEVPLQEIAVKISAILEPTIRRVVKEEVESLVHFLQSSPRRSLVHPLESSSSRGLQLHFSNKLPPTLFTNSIIRDEEHASVKIILVDTRSRNVIEHGPLSSIKVEILVLNADFAADGREDWSESEFNACIVREREGKRPLLVGDLICTLVNGAGFVSNVTFTDNSSWVRSRKFRLAVRALSSATKGTGIREAVSEAFVVLDHRGESYQKHDTPSLEDSVWRLRKISKQGASHKKLESHGINTVRDFLMQYHMDPVFLRNVLGKGVSNKAWKTMVKHANECHLDSAQYSYYNDDERVELVFNCVYKVIAVKFDGQNYLPVDALDLHQKILVDKLKLCAFGKQNELIPLHGPSASTSIVPSSIRPNVSSYEANLGLQHDELPERQLGFNISESASYPCTAESTYKPEDDSTAQSNQPIVQALFSPAAFLMNNSATETSDAEYKWFQNAPITTFAPSNQFKDPSHLQTSLFHQHAMTWGQEQGFSAISTAAGETVILPQLPDFSVTNSMSHNSSLRAWWCMIGAVVMWTIVRRRAAARRKPGFPFCWD</sequence>
<evidence type="ECO:0000256" key="5">
    <source>
        <dbReference type="ARBA" id="ARBA00023159"/>
    </source>
</evidence>
<dbReference type="Pfam" id="PF20452">
    <property type="entry name" value="Calmod_bind_C"/>
    <property type="match status" value="1"/>
</dbReference>
<evidence type="ECO:0000256" key="2">
    <source>
        <dbReference type="ARBA" id="ARBA00007214"/>
    </source>
</evidence>
<dbReference type="InterPro" id="IPR012416">
    <property type="entry name" value="CBP60"/>
</dbReference>
<dbReference type="PANTHER" id="PTHR31713:SF43">
    <property type="entry name" value="CALMODULIN-BINDING PROTEIN 60 G"/>
    <property type="match status" value="1"/>
</dbReference>
<evidence type="ECO:0000256" key="1">
    <source>
        <dbReference type="ARBA" id="ARBA00004123"/>
    </source>
</evidence>
<dbReference type="InterPro" id="IPR046829">
    <property type="entry name" value="Calmod_bind_C"/>
</dbReference>
<dbReference type="GO" id="GO:0080142">
    <property type="term" value="P:regulation of salicylic acid biosynthetic process"/>
    <property type="evidence" value="ECO:0007669"/>
    <property type="project" value="TreeGrafter"/>
</dbReference>
<keyword evidence="12" id="KW-1185">Reference proteome</keyword>
<name>A0A9Q1JT94_9CARY</name>
<dbReference type="GO" id="GO:0005516">
    <property type="term" value="F:calmodulin binding"/>
    <property type="evidence" value="ECO:0007669"/>
    <property type="project" value="InterPro"/>
</dbReference>
<dbReference type="OrthoDB" id="748178at2759"/>
<evidence type="ECO:0000256" key="6">
    <source>
        <dbReference type="ARBA" id="ARBA00023163"/>
    </source>
</evidence>
<dbReference type="InterPro" id="IPR046831">
    <property type="entry name" value="Calmodulin_bind_N"/>
</dbReference>
<dbReference type="Proteomes" id="UP001153076">
    <property type="component" value="Unassembled WGS sequence"/>
</dbReference>
<comment type="caution">
    <text evidence="11">The sequence shown here is derived from an EMBL/GenBank/DDBJ whole genome shotgun (WGS) entry which is preliminary data.</text>
</comment>
<evidence type="ECO:0000259" key="10">
    <source>
        <dbReference type="Pfam" id="PF20452"/>
    </source>
</evidence>
<reference evidence="11" key="1">
    <citation type="submission" date="2022-04" db="EMBL/GenBank/DDBJ databases">
        <title>Carnegiea gigantea Genome sequencing and assembly v2.</title>
        <authorList>
            <person name="Copetti D."/>
            <person name="Sanderson M.J."/>
            <person name="Burquez A."/>
            <person name="Wojciechowski M.F."/>
        </authorList>
    </citation>
    <scope>NUCLEOTIDE SEQUENCE</scope>
    <source>
        <strain evidence="11">SGP5-SGP5p</strain>
        <tissue evidence="11">Aerial part</tissue>
    </source>
</reference>
<dbReference type="Pfam" id="PF20451">
    <property type="entry name" value="Calmod_bind_M"/>
    <property type="match status" value="1"/>
</dbReference>
<organism evidence="11 12">
    <name type="scientific">Carnegiea gigantea</name>
    <dbReference type="NCBI Taxonomy" id="171969"/>
    <lineage>
        <taxon>Eukaryota</taxon>
        <taxon>Viridiplantae</taxon>
        <taxon>Streptophyta</taxon>
        <taxon>Embryophyta</taxon>
        <taxon>Tracheophyta</taxon>
        <taxon>Spermatophyta</taxon>
        <taxon>Magnoliopsida</taxon>
        <taxon>eudicotyledons</taxon>
        <taxon>Gunneridae</taxon>
        <taxon>Pentapetalae</taxon>
        <taxon>Caryophyllales</taxon>
        <taxon>Cactineae</taxon>
        <taxon>Cactaceae</taxon>
        <taxon>Cactoideae</taxon>
        <taxon>Echinocereeae</taxon>
        <taxon>Carnegiea</taxon>
    </lineage>
</organism>
<accession>A0A9Q1JT94</accession>
<keyword evidence="3" id="KW-0805">Transcription regulation</keyword>
<dbReference type="PANTHER" id="PTHR31713">
    <property type="entry name" value="OS02G0177800 PROTEIN"/>
    <property type="match status" value="1"/>
</dbReference>
<evidence type="ECO:0000256" key="4">
    <source>
        <dbReference type="ARBA" id="ARBA00023125"/>
    </source>
</evidence>
<evidence type="ECO:0000259" key="9">
    <source>
        <dbReference type="Pfam" id="PF20451"/>
    </source>
</evidence>
<evidence type="ECO:0000259" key="8">
    <source>
        <dbReference type="Pfam" id="PF07887"/>
    </source>
</evidence>
<dbReference type="AlphaFoldDB" id="A0A9Q1JT94"/>
<dbReference type="InterPro" id="IPR046830">
    <property type="entry name" value="Calmod_bind_M"/>
</dbReference>
<dbReference type="GO" id="GO:0003700">
    <property type="term" value="F:DNA-binding transcription factor activity"/>
    <property type="evidence" value="ECO:0007669"/>
    <property type="project" value="TreeGrafter"/>
</dbReference>
<keyword evidence="5" id="KW-0010">Activator</keyword>
<keyword evidence="4" id="KW-0238">DNA-binding</keyword>
<protein>
    <submittedName>
        <fullName evidence="11">Uncharacterized protein</fullName>
    </submittedName>
</protein>
<proteinExistence type="inferred from homology"/>
<evidence type="ECO:0000313" key="11">
    <source>
        <dbReference type="EMBL" id="KAJ8430551.1"/>
    </source>
</evidence>
<evidence type="ECO:0000256" key="3">
    <source>
        <dbReference type="ARBA" id="ARBA00023015"/>
    </source>
</evidence>
<feature type="domain" description="Calmodulin binding protein C-terminal" evidence="10">
    <location>
        <begin position="288"/>
        <end position="346"/>
    </location>
</feature>
<dbReference type="Pfam" id="PF07887">
    <property type="entry name" value="Calmodulin_bind"/>
    <property type="match status" value="1"/>
</dbReference>
<evidence type="ECO:0000256" key="7">
    <source>
        <dbReference type="ARBA" id="ARBA00023242"/>
    </source>
</evidence>
<dbReference type="EMBL" id="JAKOGI010000782">
    <property type="protein sequence ID" value="KAJ8430551.1"/>
    <property type="molecule type" value="Genomic_DNA"/>
</dbReference>